<evidence type="ECO:0008006" key="4">
    <source>
        <dbReference type="Google" id="ProtNLM"/>
    </source>
</evidence>
<evidence type="ECO:0000313" key="2">
    <source>
        <dbReference type="EMBL" id="AFY29478.1"/>
    </source>
</evidence>
<dbReference type="EMBL" id="CP003495">
    <property type="protein sequence ID" value="AFY29478.1"/>
    <property type="molecule type" value="Genomic_DNA"/>
</dbReference>
<dbReference type="Proteomes" id="UP000010388">
    <property type="component" value="Chromosome"/>
</dbReference>
<organism evidence="2 3">
    <name type="scientific">Cyanobium gracile (strain ATCC 27147 / PCC 6307)</name>
    <dbReference type="NCBI Taxonomy" id="292564"/>
    <lineage>
        <taxon>Bacteria</taxon>
        <taxon>Bacillati</taxon>
        <taxon>Cyanobacteriota</taxon>
        <taxon>Cyanophyceae</taxon>
        <taxon>Synechococcales</taxon>
        <taxon>Prochlorococcaceae</taxon>
        <taxon>Cyanobium</taxon>
    </lineage>
</organism>
<name>K9P947_CYAGP</name>
<proteinExistence type="predicted"/>
<feature type="transmembrane region" description="Helical" evidence="1">
    <location>
        <begin position="85"/>
        <end position="106"/>
    </location>
</feature>
<keyword evidence="1" id="KW-0472">Membrane</keyword>
<feature type="transmembrane region" description="Helical" evidence="1">
    <location>
        <begin position="16"/>
        <end position="36"/>
    </location>
</feature>
<protein>
    <recommendedName>
        <fullName evidence="4">DUF2834 domain-containing protein</fullName>
    </recommendedName>
</protein>
<dbReference type="Pfam" id="PF11196">
    <property type="entry name" value="DUF2834"/>
    <property type="match status" value="1"/>
</dbReference>
<dbReference type="HOGENOM" id="CLU_144129_1_0_3"/>
<gene>
    <name evidence="2" type="ordered locus">Cyagr_2372</name>
</gene>
<keyword evidence="1" id="KW-0812">Transmembrane</keyword>
<keyword evidence="1" id="KW-1133">Transmembrane helix</keyword>
<accession>K9P947</accession>
<dbReference type="STRING" id="292564.Cyagr_2372"/>
<dbReference type="KEGG" id="cgc:Cyagr_2372"/>
<dbReference type="RefSeq" id="WP_015109918.1">
    <property type="nucleotide sequence ID" value="NC_019675.1"/>
</dbReference>
<reference evidence="3" key="1">
    <citation type="journal article" date="2013" name="Proc. Natl. Acad. Sci. U.S.A.">
        <title>Improving the coverage of the cyanobacterial phylum using diversity-driven genome sequencing.</title>
        <authorList>
            <person name="Shih P.M."/>
            <person name="Wu D."/>
            <person name="Latifi A."/>
            <person name="Axen S.D."/>
            <person name="Fewer D.P."/>
            <person name="Talla E."/>
            <person name="Calteau A."/>
            <person name="Cai F."/>
            <person name="Tandeau de Marsac N."/>
            <person name="Rippka R."/>
            <person name="Herdman M."/>
            <person name="Sivonen K."/>
            <person name="Coursin T."/>
            <person name="Laurent T."/>
            <person name="Goodwin L."/>
            <person name="Nolan M."/>
            <person name="Davenport K.W."/>
            <person name="Han C.S."/>
            <person name="Rubin E.M."/>
            <person name="Eisen J.A."/>
            <person name="Woyke T."/>
            <person name="Gugger M."/>
            <person name="Kerfeld C.A."/>
        </authorList>
    </citation>
    <scope>NUCLEOTIDE SEQUENCE [LARGE SCALE GENOMIC DNA]</scope>
    <source>
        <strain evidence="3">ATCC 27147 / PCC 6307</strain>
    </source>
</reference>
<evidence type="ECO:0000313" key="3">
    <source>
        <dbReference type="Proteomes" id="UP000010388"/>
    </source>
</evidence>
<dbReference type="AlphaFoldDB" id="K9P947"/>
<sequence length="121" mass="13047">MVVSIVLELGELVKRFWLLMCVVGTVVPYAVFVPWLLENGLNVPSLIQQASTPIAAFAWLDVVISAILMLVLSARQIARGSKKHWLVVACTCTVGVSLGLPLYLYLGDADSAQLVAPEGHT</sequence>
<evidence type="ECO:0000256" key="1">
    <source>
        <dbReference type="SAM" id="Phobius"/>
    </source>
</evidence>
<dbReference type="InterPro" id="IPR021362">
    <property type="entry name" value="DUF2834"/>
</dbReference>
<feature type="transmembrane region" description="Helical" evidence="1">
    <location>
        <begin position="56"/>
        <end position="73"/>
    </location>
</feature>